<reference evidence="2" key="1">
    <citation type="journal article" date="2019" name="Sci. Rep.">
        <title>Draft genome of Tanacetum cinerariifolium, the natural source of mosquito coil.</title>
        <authorList>
            <person name="Yamashiro T."/>
            <person name="Shiraishi A."/>
            <person name="Satake H."/>
            <person name="Nakayama K."/>
        </authorList>
    </citation>
    <scope>NUCLEOTIDE SEQUENCE</scope>
</reference>
<gene>
    <name evidence="2" type="ORF">Tci_022584</name>
</gene>
<accession>A0A6L2KMQ2</accession>
<evidence type="ECO:0000313" key="2">
    <source>
        <dbReference type="EMBL" id="GEU50606.1"/>
    </source>
</evidence>
<sequence length="170" mass="20249">MKYEYIYDDEDVFIDYSWERAFSIYGDVYLEWCLEFFSMMYFDRGVDRTRADSKERCQKRDMWMMSSMEELRGINLAWVIFGHLCKHASGLIENSLICKGHYVTKIDHSLGYLNDEKVEKCSEPIECEIWTLKMLANELDEGTHSLMQTDQEAPQPRQARRRRQEPTGLD</sequence>
<dbReference type="EMBL" id="BKCJ010002739">
    <property type="protein sequence ID" value="GEU50606.1"/>
    <property type="molecule type" value="Genomic_DNA"/>
</dbReference>
<proteinExistence type="predicted"/>
<dbReference type="AlphaFoldDB" id="A0A6L2KMQ2"/>
<feature type="region of interest" description="Disordered" evidence="1">
    <location>
        <begin position="147"/>
        <end position="170"/>
    </location>
</feature>
<comment type="caution">
    <text evidence="2">The sequence shown here is derived from an EMBL/GenBank/DDBJ whole genome shotgun (WGS) entry which is preliminary data.</text>
</comment>
<name>A0A6L2KMQ2_TANCI</name>
<protein>
    <submittedName>
        <fullName evidence="2">Uncharacterized protein</fullName>
    </submittedName>
</protein>
<evidence type="ECO:0000256" key="1">
    <source>
        <dbReference type="SAM" id="MobiDB-lite"/>
    </source>
</evidence>
<organism evidence="2">
    <name type="scientific">Tanacetum cinerariifolium</name>
    <name type="common">Dalmatian daisy</name>
    <name type="synonym">Chrysanthemum cinerariifolium</name>
    <dbReference type="NCBI Taxonomy" id="118510"/>
    <lineage>
        <taxon>Eukaryota</taxon>
        <taxon>Viridiplantae</taxon>
        <taxon>Streptophyta</taxon>
        <taxon>Embryophyta</taxon>
        <taxon>Tracheophyta</taxon>
        <taxon>Spermatophyta</taxon>
        <taxon>Magnoliopsida</taxon>
        <taxon>eudicotyledons</taxon>
        <taxon>Gunneridae</taxon>
        <taxon>Pentapetalae</taxon>
        <taxon>asterids</taxon>
        <taxon>campanulids</taxon>
        <taxon>Asterales</taxon>
        <taxon>Asteraceae</taxon>
        <taxon>Asteroideae</taxon>
        <taxon>Anthemideae</taxon>
        <taxon>Anthemidinae</taxon>
        <taxon>Tanacetum</taxon>
    </lineage>
</organism>